<keyword evidence="3" id="KW-0862">Zinc</keyword>
<keyword evidence="7" id="KW-1185">Reference proteome</keyword>
<keyword evidence="3" id="KW-0186">Copper</keyword>
<feature type="compositionally biased region" description="Basic and acidic residues" evidence="4">
    <location>
        <begin position="172"/>
        <end position="189"/>
    </location>
</feature>
<dbReference type="InterPro" id="IPR036423">
    <property type="entry name" value="SOD-like_Cu/Zn_dom_sf"/>
</dbReference>
<reference evidence="6 7" key="1">
    <citation type="submission" date="2023-04" db="EMBL/GenBank/DDBJ databases">
        <title>Genome sequence of Halobacillus naozhouensis KACC 21980.</title>
        <authorList>
            <person name="Kim S."/>
            <person name="Heo J."/>
            <person name="Kwon S.-W."/>
        </authorList>
    </citation>
    <scope>NUCLEOTIDE SEQUENCE [LARGE SCALE GENOMIC DNA]</scope>
    <source>
        <strain evidence="6 7">KCTC 13234</strain>
    </source>
</reference>
<dbReference type="EMBL" id="CP121671">
    <property type="protein sequence ID" value="WFT73575.1"/>
    <property type="molecule type" value="Genomic_DNA"/>
</dbReference>
<keyword evidence="3" id="KW-0479">Metal-binding</keyword>
<comment type="similarity">
    <text evidence="1 3">Belongs to the Cu-Zn superoxide dismutase family.</text>
</comment>
<name>A0ABY8IU26_9BACI</name>
<evidence type="ECO:0000259" key="5">
    <source>
        <dbReference type="Pfam" id="PF00080"/>
    </source>
</evidence>
<proteinExistence type="inferred from homology"/>
<dbReference type="RefSeq" id="WP_283075584.1">
    <property type="nucleotide sequence ID" value="NZ_CP121671.1"/>
</dbReference>
<dbReference type="CDD" id="cd00305">
    <property type="entry name" value="Cu-Zn_Superoxide_Dismutase"/>
    <property type="match status" value="1"/>
</dbReference>
<evidence type="ECO:0000256" key="4">
    <source>
        <dbReference type="SAM" id="MobiDB-lite"/>
    </source>
</evidence>
<gene>
    <name evidence="6" type="ORF">P9989_14465</name>
</gene>
<dbReference type="PROSITE" id="PS00332">
    <property type="entry name" value="SOD_CU_ZN_2"/>
    <property type="match status" value="1"/>
</dbReference>
<comment type="function">
    <text evidence="2">Destroys radicals which are normally produced within the cells and which are toxic to biological systems. May play a role in favoring mycobacterial survival in phagocytes.</text>
</comment>
<protein>
    <recommendedName>
        <fullName evidence="3">Superoxide dismutase [Cu-Zn]</fullName>
        <ecNumber evidence="3">1.15.1.1</ecNumber>
    </recommendedName>
</protein>
<dbReference type="InterPro" id="IPR018152">
    <property type="entry name" value="SOD_Cu/Zn_BS"/>
</dbReference>
<keyword evidence="3" id="KW-0560">Oxidoreductase</keyword>
<comment type="catalytic activity">
    <reaction evidence="3">
        <text>2 superoxide + 2 H(+) = H2O2 + O2</text>
        <dbReference type="Rhea" id="RHEA:20696"/>
        <dbReference type="ChEBI" id="CHEBI:15378"/>
        <dbReference type="ChEBI" id="CHEBI:15379"/>
        <dbReference type="ChEBI" id="CHEBI:16240"/>
        <dbReference type="ChEBI" id="CHEBI:18421"/>
        <dbReference type="EC" id="1.15.1.1"/>
    </reaction>
</comment>
<evidence type="ECO:0000256" key="3">
    <source>
        <dbReference type="RuleBase" id="RU000393"/>
    </source>
</evidence>
<dbReference type="InterPro" id="IPR001424">
    <property type="entry name" value="SOD_Cu_Zn_dom"/>
</dbReference>
<organism evidence="6 7">
    <name type="scientific">Halobacillus naozhouensis</name>
    <dbReference type="NCBI Taxonomy" id="554880"/>
    <lineage>
        <taxon>Bacteria</taxon>
        <taxon>Bacillati</taxon>
        <taxon>Bacillota</taxon>
        <taxon>Bacilli</taxon>
        <taxon>Bacillales</taxon>
        <taxon>Bacillaceae</taxon>
        <taxon>Halobacillus</taxon>
    </lineage>
</organism>
<sequence>MRVVWIGALVSLLMITGCGEKRSPLESALYNQEGDRIGSVTLTEQSDGVEVKVQAEGLEAGPHGIHIHEFPKCEGPDFKSAGNHFNPTKKKHGLLNQKGAHVGDLPNLDVESSGSAKAKLMISGATLKDGQTSLLRKEGTSLVIHSEPDDGMSQPAGDSGDRVACAEITLNSDKDKASDPTDLNEKQKE</sequence>
<evidence type="ECO:0000313" key="7">
    <source>
        <dbReference type="Proteomes" id="UP001221597"/>
    </source>
</evidence>
<comment type="cofactor">
    <cofactor evidence="3">
        <name>Cu cation</name>
        <dbReference type="ChEBI" id="CHEBI:23378"/>
    </cofactor>
    <text evidence="3">Binds 1 copper ion per subunit.</text>
</comment>
<evidence type="ECO:0000256" key="1">
    <source>
        <dbReference type="ARBA" id="ARBA00010457"/>
    </source>
</evidence>
<dbReference type="SUPFAM" id="SSF49329">
    <property type="entry name" value="Cu,Zn superoxide dismutase-like"/>
    <property type="match status" value="1"/>
</dbReference>
<dbReference type="InterPro" id="IPR024134">
    <property type="entry name" value="SOD_Cu/Zn_/chaperone"/>
</dbReference>
<evidence type="ECO:0000256" key="2">
    <source>
        <dbReference type="ARBA" id="ARBA00024900"/>
    </source>
</evidence>
<feature type="domain" description="Superoxide dismutase copper/zinc binding" evidence="5">
    <location>
        <begin position="38"/>
        <end position="168"/>
    </location>
</feature>
<dbReference type="Pfam" id="PF00080">
    <property type="entry name" value="Sod_Cu"/>
    <property type="match status" value="1"/>
</dbReference>
<dbReference type="PANTHER" id="PTHR10003">
    <property type="entry name" value="SUPEROXIDE DISMUTASE CU-ZN -RELATED"/>
    <property type="match status" value="1"/>
</dbReference>
<feature type="region of interest" description="Disordered" evidence="4">
    <location>
        <begin position="145"/>
        <end position="189"/>
    </location>
</feature>
<evidence type="ECO:0000313" key="6">
    <source>
        <dbReference type="EMBL" id="WFT73575.1"/>
    </source>
</evidence>
<dbReference type="Proteomes" id="UP001221597">
    <property type="component" value="Chromosome"/>
</dbReference>
<accession>A0ABY8IU26</accession>
<dbReference type="EC" id="1.15.1.1" evidence="3"/>
<comment type="cofactor">
    <cofactor evidence="3">
        <name>Zn(2+)</name>
        <dbReference type="ChEBI" id="CHEBI:29105"/>
    </cofactor>
    <text evidence="3">Binds 1 zinc ion per subunit.</text>
</comment>
<dbReference type="PROSITE" id="PS51257">
    <property type="entry name" value="PROKAR_LIPOPROTEIN"/>
    <property type="match status" value="1"/>
</dbReference>
<dbReference type="Gene3D" id="2.60.40.200">
    <property type="entry name" value="Superoxide dismutase, copper/zinc binding domain"/>
    <property type="match status" value="1"/>
</dbReference>